<reference evidence="1" key="1">
    <citation type="submission" date="2018-02" db="EMBL/GenBank/DDBJ databases">
        <title>Rhizophora mucronata_Transcriptome.</title>
        <authorList>
            <person name="Meera S.P."/>
            <person name="Sreeshan A."/>
            <person name="Augustine A."/>
        </authorList>
    </citation>
    <scope>NUCLEOTIDE SEQUENCE</scope>
    <source>
        <tissue evidence="1">Leaf</tissue>
    </source>
</reference>
<evidence type="ECO:0000313" key="1">
    <source>
        <dbReference type="EMBL" id="MBW94798.1"/>
    </source>
</evidence>
<proteinExistence type="predicted"/>
<dbReference type="EMBL" id="GGEC01014315">
    <property type="protein sequence ID" value="MBW94798.1"/>
    <property type="molecule type" value="Transcribed_RNA"/>
</dbReference>
<dbReference type="AlphaFoldDB" id="A0A2P2JMV2"/>
<accession>A0A2P2JMV2</accession>
<protein>
    <submittedName>
        <fullName evidence="1">Uncharacterized protein</fullName>
    </submittedName>
</protein>
<name>A0A2P2JMV2_RHIMU</name>
<sequence>MTLPTSHTYRFHETRYIVAKQYWLLELFTMDIKHGQIKCSKVSNRLICNKNYAYIR</sequence>
<organism evidence="1">
    <name type="scientific">Rhizophora mucronata</name>
    <name type="common">Asiatic mangrove</name>
    <dbReference type="NCBI Taxonomy" id="61149"/>
    <lineage>
        <taxon>Eukaryota</taxon>
        <taxon>Viridiplantae</taxon>
        <taxon>Streptophyta</taxon>
        <taxon>Embryophyta</taxon>
        <taxon>Tracheophyta</taxon>
        <taxon>Spermatophyta</taxon>
        <taxon>Magnoliopsida</taxon>
        <taxon>eudicotyledons</taxon>
        <taxon>Gunneridae</taxon>
        <taxon>Pentapetalae</taxon>
        <taxon>rosids</taxon>
        <taxon>fabids</taxon>
        <taxon>Malpighiales</taxon>
        <taxon>Rhizophoraceae</taxon>
        <taxon>Rhizophora</taxon>
    </lineage>
</organism>